<keyword evidence="6" id="KW-1185">Reference proteome</keyword>
<feature type="region of interest" description="Disordered" evidence="4">
    <location>
        <begin position="210"/>
        <end position="232"/>
    </location>
</feature>
<evidence type="ECO:0000313" key="6">
    <source>
        <dbReference type="Proteomes" id="UP001367676"/>
    </source>
</evidence>
<dbReference type="SUPFAM" id="SSF50978">
    <property type="entry name" value="WD40 repeat-like"/>
    <property type="match status" value="1"/>
</dbReference>
<reference evidence="5 6" key="1">
    <citation type="submission" date="2024-03" db="EMBL/GenBank/DDBJ databases">
        <title>Adaptation during the transition from Ophiocordyceps entomopathogen to insect associate is accompanied by gene loss and intensified selection.</title>
        <authorList>
            <person name="Ward C.M."/>
            <person name="Onetto C.A."/>
            <person name="Borneman A.R."/>
        </authorList>
    </citation>
    <scope>NUCLEOTIDE SEQUENCE [LARGE SCALE GENOMIC DNA]</scope>
    <source>
        <strain evidence="5">AWRI1</strain>
        <tissue evidence="5">Single Adult Female</tissue>
    </source>
</reference>
<sequence length="693" mass="78870">MKKGGVREINSFISVSNTPSNALVDRRKVSSVKVTASKSDTSKIEKNILTKSPAVKDGLPPRPAFPNKKTISDAPRQAIGSSSSQVIKTEKNAQLSKIKSAHDPSSRDMRLDRNAQLSRSNSIREESNKLMARRTSQLTLSDISLKKSVKSAQRKPSIPLKAAKVEYPTRKDSISSIPKTETTKLNTYIAVPVLEKPNRDENYEYEDDFEDYESDFESLSESPNSSSDDDIQANTKVLVEEEKKMDSGSYDLTYLHQLQKQKKQLEVIREALNKENTIVQQSANSVMAQNMKFDSIDALNGSDNTNILLDFNTRSMESFASAKKRQQNSKMAHKIASRGERLLQMITLDSMNFSLFEMSPVPYHIFMRSYARKNTTQAFTQTNEDNISCEIQTENIFYQTKWTQHPVVITKQMLEEEENLSEIIAGVGEEGCDLENKNIPTLNINTSKLIDFMKLVGEEIISLLEEEQFKIKLTEEIYRSKNSEISECVSCVKIESISFLLKRPILFLLYDPCNNARVLTIHGIGTNENENDRHSYLCIWNIHQFWKPKFILKSHNRVTSCCFTGYDSSFVVAGHEDGSICVWNLRENLVYSDKISVNNTDISARYPSFNTAEKRSENLVHNSRVISVESTKSNNVDLRNINEIRFEKVFSIDEMNILIVWSLSPGSKTKVAPWCKINFFIDQILDINQKLPK</sequence>
<dbReference type="PROSITE" id="PS00678">
    <property type="entry name" value="WD_REPEATS_1"/>
    <property type="match status" value="1"/>
</dbReference>
<dbReference type="InterPro" id="IPR015943">
    <property type="entry name" value="WD40/YVTN_repeat-like_dom_sf"/>
</dbReference>
<accession>A0AAN9Y1D2</accession>
<evidence type="ECO:0000256" key="3">
    <source>
        <dbReference type="PROSITE-ProRule" id="PRU00221"/>
    </source>
</evidence>
<gene>
    <name evidence="5" type="ORF">V9T40_010390</name>
</gene>
<dbReference type="GO" id="GO:0005868">
    <property type="term" value="C:cytoplasmic dynein complex"/>
    <property type="evidence" value="ECO:0007669"/>
    <property type="project" value="InterPro"/>
</dbReference>
<dbReference type="GO" id="GO:0045503">
    <property type="term" value="F:dynein light chain binding"/>
    <property type="evidence" value="ECO:0007669"/>
    <property type="project" value="InterPro"/>
</dbReference>
<evidence type="ECO:0000256" key="2">
    <source>
        <dbReference type="ARBA" id="ARBA00022737"/>
    </source>
</evidence>
<dbReference type="GO" id="GO:0045504">
    <property type="term" value="F:dynein heavy chain binding"/>
    <property type="evidence" value="ECO:0007669"/>
    <property type="project" value="InterPro"/>
</dbReference>
<dbReference type="AlphaFoldDB" id="A0AAN9Y1D2"/>
<dbReference type="Proteomes" id="UP001367676">
    <property type="component" value="Unassembled WGS sequence"/>
</dbReference>
<dbReference type="InterPro" id="IPR019775">
    <property type="entry name" value="WD40_repeat_CS"/>
</dbReference>
<feature type="region of interest" description="Disordered" evidence="4">
    <location>
        <begin position="45"/>
        <end position="85"/>
    </location>
</feature>
<dbReference type="InterPro" id="IPR001680">
    <property type="entry name" value="WD40_rpt"/>
</dbReference>
<evidence type="ECO:0000256" key="4">
    <source>
        <dbReference type="SAM" id="MobiDB-lite"/>
    </source>
</evidence>
<keyword evidence="2" id="KW-0677">Repeat</keyword>
<dbReference type="InterPro" id="IPR042505">
    <property type="entry name" value="DYNC2I1"/>
</dbReference>
<dbReference type="GO" id="GO:0005929">
    <property type="term" value="C:cilium"/>
    <property type="evidence" value="ECO:0007669"/>
    <property type="project" value="GOC"/>
</dbReference>
<protein>
    <recommendedName>
        <fullName evidence="7">WD repeat-containing protein 78</fullName>
    </recommendedName>
</protein>
<dbReference type="EMBL" id="JBBCAQ010000035">
    <property type="protein sequence ID" value="KAK7578185.1"/>
    <property type="molecule type" value="Genomic_DNA"/>
</dbReference>
<dbReference type="GO" id="GO:0042073">
    <property type="term" value="P:intraciliary transport"/>
    <property type="evidence" value="ECO:0007669"/>
    <property type="project" value="InterPro"/>
</dbReference>
<proteinExistence type="predicted"/>
<dbReference type="SMART" id="SM00320">
    <property type="entry name" value="WD40"/>
    <property type="match status" value="1"/>
</dbReference>
<evidence type="ECO:0000313" key="5">
    <source>
        <dbReference type="EMBL" id="KAK7578185.1"/>
    </source>
</evidence>
<keyword evidence="1 3" id="KW-0853">WD repeat</keyword>
<dbReference type="PROSITE" id="PS50082">
    <property type="entry name" value="WD_REPEATS_2"/>
    <property type="match status" value="1"/>
</dbReference>
<name>A0AAN9Y1D2_9HEMI</name>
<comment type="caution">
    <text evidence="5">The sequence shown here is derived from an EMBL/GenBank/DDBJ whole genome shotgun (WGS) entry which is preliminary data.</text>
</comment>
<dbReference type="Gene3D" id="2.130.10.10">
    <property type="entry name" value="YVTN repeat-like/Quinoprotein amine dehydrogenase"/>
    <property type="match status" value="1"/>
</dbReference>
<feature type="repeat" description="WD" evidence="3">
    <location>
        <begin position="552"/>
        <end position="586"/>
    </location>
</feature>
<organism evidence="5 6">
    <name type="scientific">Parthenolecanium corni</name>
    <dbReference type="NCBI Taxonomy" id="536013"/>
    <lineage>
        <taxon>Eukaryota</taxon>
        <taxon>Metazoa</taxon>
        <taxon>Ecdysozoa</taxon>
        <taxon>Arthropoda</taxon>
        <taxon>Hexapoda</taxon>
        <taxon>Insecta</taxon>
        <taxon>Pterygota</taxon>
        <taxon>Neoptera</taxon>
        <taxon>Paraneoptera</taxon>
        <taxon>Hemiptera</taxon>
        <taxon>Sternorrhyncha</taxon>
        <taxon>Coccoidea</taxon>
        <taxon>Coccidae</taxon>
        <taxon>Parthenolecanium</taxon>
    </lineage>
</organism>
<dbReference type="PANTHER" id="PTHR16022">
    <property type="entry name" value="WD REPEAT DOMAIN 60"/>
    <property type="match status" value="1"/>
</dbReference>
<dbReference type="InterPro" id="IPR036322">
    <property type="entry name" value="WD40_repeat_dom_sf"/>
</dbReference>
<evidence type="ECO:0000256" key="1">
    <source>
        <dbReference type="ARBA" id="ARBA00022574"/>
    </source>
</evidence>
<evidence type="ECO:0008006" key="7">
    <source>
        <dbReference type="Google" id="ProtNLM"/>
    </source>
</evidence>
<dbReference type="PANTHER" id="PTHR16022:SF0">
    <property type="entry name" value="CYTOPLASMIC DYNEIN 2 INTERMEDIATE CHAIN 1"/>
    <property type="match status" value="1"/>
</dbReference>